<dbReference type="RefSeq" id="WP_110449257.1">
    <property type="nucleotide sequence ID" value="NZ_CP029479.1"/>
</dbReference>
<dbReference type="AlphaFoldDB" id="A0A2Z3HYQ5"/>
<dbReference type="PIRSF" id="PIRSF010372">
    <property type="entry name" value="PaiB"/>
    <property type="match status" value="1"/>
</dbReference>
<dbReference type="PANTHER" id="PTHR35802">
    <property type="entry name" value="PROTEASE SYNTHASE AND SPORULATION PROTEIN PAI 2"/>
    <property type="match status" value="1"/>
</dbReference>
<gene>
    <name evidence="2" type="ORF">HYN04_02265</name>
</gene>
<protein>
    <submittedName>
        <fullName evidence="2">Transcriptional regulator</fullName>
    </submittedName>
</protein>
<dbReference type="Gene3D" id="2.30.110.10">
    <property type="entry name" value="Electron Transport, Fmn-binding Protein, Chain A"/>
    <property type="match status" value="1"/>
</dbReference>
<proteinExistence type="predicted"/>
<dbReference type="InterPro" id="IPR007396">
    <property type="entry name" value="TR_PAI2-type"/>
</dbReference>
<dbReference type="PANTHER" id="PTHR35802:SF1">
    <property type="entry name" value="PROTEASE SYNTHASE AND SPORULATION PROTEIN PAI 2"/>
    <property type="match status" value="1"/>
</dbReference>
<evidence type="ECO:0000313" key="2">
    <source>
        <dbReference type="EMBL" id="AWM76688.1"/>
    </source>
</evidence>
<dbReference type="Pfam" id="PF04299">
    <property type="entry name" value="FMN_bind_2"/>
    <property type="match status" value="1"/>
</dbReference>
<keyword evidence="3" id="KW-1185">Reference proteome</keyword>
<accession>A0A2Z3HYQ5</accession>
<feature type="region of interest" description="Disordered" evidence="1">
    <location>
        <begin position="180"/>
        <end position="216"/>
    </location>
</feature>
<dbReference type="EMBL" id="CP029479">
    <property type="protein sequence ID" value="AWM76688.1"/>
    <property type="molecule type" value="Genomic_DNA"/>
</dbReference>
<dbReference type="Proteomes" id="UP000247763">
    <property type="component" value="Chromosome"/>
</dbReference>
<evidence type="ECO:0000313" key="3">
    <source>
        <dbReference type="Proteomes" id="UP000247763"/>
    </source>
</evidence>
<dbReference type="SUPFAM" id="SSF50475">
    <property type="entry name" value="FMN-binding split barrel"/>
    <property type="match status" value="1"/>
</dbReference>
<name>A0A2Z3HYQ5_9CAUL</name>
<sequence length="216" mass="23760">MYLPEVFEETRPEVLWDLVARHPLGLLVTAGPEGPMASPLPFLVAEAEGRLRLTCHLARPNPHLEALAGTPDCLVVFQGAEAYVTPSWYPSKAETERVTPTWNYEMVQVRGVPTLRPERDWLAAHVAALTAAQESRRPAPWAPSDAPADYIESMLRGIVGLEIEITEIRGKWKMSQNRLAQDADGAARGLADPEDPHHDPDVAALVAGRLAARERP</sequence>
<reference evidence="3" key="1">
    <citation type="submission" date="2018-05" db="EMBL/GenBank/DDBJ databases">
        <title>Genome sequencing of Phenylobacterium sp. HYN0004.</title>
        <authorList>
            <person name="Yi H."/>
            <person name="Baek C."/>
        </authorList>
    </citation>
    <scope>NUCLEOTIDE SEQUENCE [LARGE SCALE GENOMIC DNA]</scope>
    <source>
        <strain evidence="3">HYN0004</strain>
    </source>
</reference>
<dbReference type="OrthoDB" id="9794948at2"/>
<dbReference type="KEGG" id="phb:HYN04_02265"/>
<organism evidence="2 3">
    <name type="scientific">Phenylobacterium parvum</name>
    <dbReference type="NCBI Taxonomy" id="2201350"/>
    <lineage>
        <taxon>Bacteria</taxon>
        <taxon>Pseudomonadati</taxon>
        <taxon>Pseudomonadota</taxon>
        <taxon>Alphaproteobacteria</taxon>
        <taxon>Caulobacterales</taxon>
        <taxon>Caulobacteraceae</taxon>
        <taxon>Phenylobacterium</taxon>
    </lineage>
</organism>
<evidence type="ECO:0000256" key="1">
    <source>
        <dbReference type="SAM" id="MobiDB-lite"/>
    </source>
</evidence>
<dbReference type="InterPro" id="IPR012349">
    <property type="entry name" value="Split_barrel_FMN-bd"/>
</dbReference>